<accession>A0A1V2IER0</accession>
<dbReference type="Proteomes" id="UP000188929">
    <property type="component" value="Unassembled WGS sequence"/>
</dbReference>
<sequence length="249" mass="26158">MTDHVQTEAAGGVLTVRINRPDKRNAITQDMYQALGDALVGAEADESVRVVLFTGSGGAFTAGNELADIAERDVLEPSGPTARFIRALIDTTKVLVAEVDGAAIGIGTTMLLHVDLVYATARSKFGMPFVNLGVVPEAASSVLLPRVTGPQRAARLLLFGDVFSAQEALEAGIITEVLPDADALRARVADRVEALLTRPAGALAAVRKLLHGETTIAELHAAAALEGEVFTRTSRSPEAQAAIARLTKR</sequence>
<dbReference type="EMBL" id="MOMC01000016">
    <property type="protein sequence ID" value="ONH31389.1"/>
    <property type="molecule type" value="Genomic_DNA"/>
</dbReference>
<evidence type="ECO:0000256" key="1">
    <source>
        <dbReference type="ARBA" id="ARBA00004275"/>
    </source>
</evidence>
<keyword evidence="5" id="KW-1185">Reference proteome</keyword>
<dbReference type="Pfam" id="PF00378">
    <property type="entry name" value="ECH_1"/>
    <property type="match status" value="1"/>
</dbReference>
<dbReference type="RefSeq" id="WP_076815468.1">
    <property type="nucleotide sequence ID" value="NZ_MOMC01000016.1"/>
</dbReference>
<dbReference type="PANTHER" id="PTHR43684">
    <property type="match status" value="1"/>
</dbReference>
<protein>
    <submittedName>
        <fullName evidence="4">Enoyl-CoA hydratase</fullName>
    </submittedName>
</protein>
<dbReference type="STRING" id="1834516.BL253_08995"/>
<comment type="caution">
    <text evidence="4">The sequence shown here is derived from an EMBL/GenBank/DDBJ whole genome shotgun (WGS) entry which is preliminary data.</text>
</comment>
<dbReference type="GO" id="GO:0004165">
    <property type="term" value="F:delta(3)-delta(2)-enoyl-CoA isomerase activity"/>
    <property type="evidence" value="ECO:0007669"/>
    <property type="project" value="UniProtKB-ARBA"/>
</dbReference>
<keyword evidence="2" id="KW-0576">Peroxisome</keyword>
<dbReference type="AlphaFoldDB" id="A0A1V2IER0"/>
<dbReference type="InterPro" id="IPR001753">
    <property type="entry name" value="Enoyl-CoA_hydra/iso"/>
</dbReference>
<comment type="subcellular location">
    <subcellularLocation>
        <location evidence="1">Peroxisome</location>
    </subcellularLocation>
</comment>
<dbReference type="PANTHER" id="PTHR43684:SF1">
    <property type="entry name" value="ENOYL-COA DELTA ISOMERASE 2"/>
    <property type="match status" value="1"/>
</dbReference>
<name>A0A1V2IER0_9ACTN</name>
<dbReference type="OrthoDB" id="9777711at2"/>
<dbReference type="InterPro" id="IPR051053">
    <property type="entry name" value="ECH/Chromodomain_protein"/>
</dbReference>
<dbReference type="Gene3D" id="3.90.226.10">
    <property type="entry name" value="2-enoyl-CoA Hydratase, Chain A, domain 1"/>
    <property type="match status" value="1"/>
</dbReference>
<keyword evidence="3" id="KW-0413">Isomerase</keyword>
<gene>
    <name evidence="4" type="ORF">BL253_08995</name>
</gene>
<proteinExistence type="predicted"/>
<reference evidence="5" key="1">
    <citation type="submission" date="2016-10" db="EMBL/GenBank/DDBJ databases">
        <title>Frankia sp. NRRL B-16386 Genome sequencing.</title>
        <authorList>
            <person name="Ghodhbane-Gtari F."/>
            <person name="Swanson E."/>
            <person name="Gueddou A."/>
            <person name="Hezbri K."/>
            <person name="Ktari K."/>
            <person name="Nouioui I."/>
            <person name="Morris K."/>
            <person name="Simpson S."/>
            <person name="Abebe-Akele F."/>
            <person name="Thomas K."/>
            <person name="Gtari M."/>
            <person name="Tisa L.S."/>
        </authorList>
    </citation>
    <scope>NUCLEOTIDE SEQUENCE [LARGE SCALE GENOMIC DNA]</scope>
    <source>
        <strain evidence="5">NRRL B-16386</strain>
    </source>
</reference>
<evidence type="ECO:0000313" key="4">
    <source>
        <dbReference type="EMBL" id="ONH31389.1"/>
    </source>
</evidence>
<evidence type="ECO:0000256" key="2">
    <source>
        <dbReference type="ARBA" id="ARBA00023140"/>
    </source>
</evidence>
<evidence type="ECO:0000313" key="5">
    <source>
        <dbReference type="Proteomes" id="UP000188929"/>
    </source>
</evidence>
<dbReference type="InterPro" id="IPR029045">
    <property type="entry name" value="ClpP/crotonase-like_dom_sf"/>
</dbReference>
<evidence type="ECO:0000256" key="3">
    <source>
        <dbReference type="ARBA" id="ARBA00023235"/>
    </source>
</evidence>
<dbReference type="CDD" id="cd06558">
    <property type="entry name" value="crotonase-like"/>
    <property type="match status" value="1"/>
</dbReference>
<dbReference type="SUPFAM" id="SSF52096">
    <property type="entry name" value="ClpP/crotonase"/>
    <property type="match status" value="1"/>
</dbReference>
<organism evidence="4 5">
    <name type="scientific">Pseudofrankia asymbiotica</name>
    <dbReference type="NCBI Taxonomy" id="1834516"/>
    <lineage>
        <taxon>Bacteria</taxon>
        <taxon>Bacillati</taxon>
        <taxon>Actinomycetota</taxon>
        <taxon>Actinomycetes</taxon>
        <taxon>Frankiales</taxon>
        <taxon>Frankiaceae</taxon>
        <taxon>Pseudofrankia</taxon>
    </lineage>
</organism>